<reference evidence="3 4" key="1">
    <citation type="submission" date="2020-08" db="EMBL/GenBank/DDBJ databases">
        <title>Genomic Encyclopedia of Type Strains, Phase IV (KMG-IV): sequencing the most valuable type-strain genomes for metagenomic binning, comparative biology and taxonomic classification.</title>
        <authorList>
            <person name="Goeker M."/>
        </authorList>
    </citation>
    <scope>NUCLEOTIDE SEQUENCE [LARGE SCALE GENOMIC DNA]</scope>
    <source>
        <strain evidence="3 4">DSM 45385</strain>
    </source>
</reference>
<accession>A0A7W8A2Z5</accession>
<keyword evidence="1" id="KW-0732">Signal</keyword>
<dbReference type="InterPro" id="IPR029051">
    <property type="entry name" value="DUF4352"/>
</dbReference>
<dbReference type="EMBL" id="JACHIN010000004">
    <property type="protein sequence ID" value="MBB5077796.1"/>
    <property type="molecule type" value="Genomic_DNA"/>
</dbReference>
<evidence type="ECO:0000256" key="1">
    <source>
        <dbReference type="ARBA" id="ARBA00022729"/>
    </source>
</evidence>
<evidence type="ECO:0000259" key="2">
    <source>
        <dbReference type="Pfam" id="PF11611"/>
    </source>
</evidence>
<sequence>MSQVPRTRVAIAAAALLLGVAAVVVFLRSGTSASIGQAVTDGGLTMTVTKVEQLDRIGAESLGKAARGRFVVVHLSVKNTGTRAQAFISDSQKLLAGGAEYRADAGAAVYVDGADSKLLYEKIKPGDTITGALVFDVPKGVQPGSIELHERASSGGAEVNLQPQ</sequence>
<name>A0A7W8A2Z5_9ACTN</name>
<dbReference type="InterPro" id="IPR029050">
    <property type="entry name" value="Immunoprotect_excell_Ig-like"/>
</dbReference>
<dbReference type="Gene3D" id="2.60.40.1240">
    <property type="match status" value="1"/>
</dbReference>
<protein>
    <recommendedName>
        <fullName evidence="2">DUF4352 domain-containing protein</fullName>
    </recommendedName>
</protein>
<gene>
    <name evidence="3" type="ORF">HNR40_003271</name>
</gene>
<organism evidence="3 4">
    <name type="scientific">Nonomuraea endophytica</name>
    <dbReference type="NCBI Taxonomy" id="714136"/>
    <lineage>
        <taxon>Bacteria</taxon>
        <taxon>Bacillati</taxon>
        <taxon>Actinomycetota</taxon>
        <taxon>Actinomycetes</taxon>
        <taxon>Streptosporangiales</taxon>
        <taxon>Streptosporangiaceae</taxon>
        <taxon>Nonomuraea</taxon>
    </lineage>
</organism>
<dbReference type="AlphaFoldDB" id="A0A7W8A2Z5"/>
<dbReference type="Proteomes" id="UP000568380">
    <property type="component" value="Unassembled WGS sequence"/>
</dbReference>
<dbReference type="RefSeq" id="WP_184961996.1">
    <property type="nucleotide sequence ID" value="NZ_JACHIN010000004.1"/>
</dbReference>
<keyword evidence="4" id="KW-1185">Reference proteome</keyword>
<evidence type="ECO:0000313" key="3">
    <source>
        <dbReference type="EMBL" id="MBB5077796.1"/>
    </source>
</evidence>
<proteinExistence type="predicted"/>
<feature type="domain" description="DUF4352" evidence="2">
    <location>
        <begin position="35"/>
        <end position="156"/>
    </location>
</feature>
<evidence type="ECO:0000313" key="4">
    <source>
        <dbReference type="Proteomes" id="UP000568380"/>
    </source>
</evidence>
<dbReference type="Pfam" id="PF11611">
    <property type="entry name" value="DUF4352"/>
    <property type="match status" value="1"/>
</dbReference>
<comment type="caution">
    <text evidence="3">The sequence shown here is derived from an EMBL/GenBank/DDBJ whole genome shotgun (WGS) entry which is preliminary data.</text>
</comment>